<feature type="binding site" evidence="5">
    <location>
        <position position="325"/>
    </location>
    <ligand>
        <name>a divalent metal cation</name>
        <dbReference type="ChEBI" id="CHEBI:60240"/>
        <label>1</label>
    </ligand>
</feature>
<organism evidence="8 9">
    <name type="scientific">Apatococcus fuscideae</name>
    <dbReference type="NCBI Taxonomy" id="2026836"/>
    <lineage>
        <taxon>Eukaryota</taxon>
        <taxon>Viridiplantae</taxon>
        <taxon>Chlorophyta</taxon>
        <taxon>core chlorophytes</taxon>
        <taxon>Trebouxiophyceae</taxon>
        <taxon>Chlorellales</taxon>
        <taxon>Chlorellaceae</taxon>
        <taxon>Apatococcus</taxon>
    </lineage>
</organism>
<keyword evidence="9" id="KW-1185">Reference proteome</keyword>
<comment type="caution">
    <text evidence="8">The sequence shown here is derived from an EMBL/GenBank/DDBJ whole genome shotgun (WGS) entry which is preliminary data.</text>
</comment>
<comment type="catalytic activity">
    <reaction evidence="5 6">
        <text>Release of N-terminal amino acids, preferentially methionine, from peptides and arylamides.</text>
        <dbReference type="EC" id="3.4.11.18"/>
    </reaction>
</comment>
<evidence type="ECO:0000256" key="2">
    <source>
        <dbReference type="ARBA" id="ARBA00022670"/>
    </source>
</evidence>
<feature type="binding site" evidence="5">
    <location>
        <position position="188"/>
    </location>
    <ligand>
        <name>a divalent metal cation</name>
        <dbReference type="ChEBI" id="CHEBI:60240"/>
        <label>1</label>
    </ligand>
</feature>
<evidence type="ECO:0000256" key="3">
    <source>
        <dbReference type="ARBA" id="ARBA00022723"/>
    </source>
</evidence>
<evidence type="ECO:0000256" key="5">
    <source>
        <dbReference type="HAMAP-Rule" id="MF_03174"/>
    </source>
</evidence>
<dbReference type="NCBIfam" id="TIGR00500">
    <property type="entry name" value="met_pdase_I"/>
    <property type="match status" value="1"/>
</dbReference>
<evidence type="ECO:0000256" key="1">
    <source>
        <dbReference type="ARBA" id="ARBA00022438"/>
    </source>
</evidence>
<feature type="binding site" evidence="5">
    <location>
        <position position="325"/>
    </location>
    <ligand>
        <name>a divalent metal cation</name>
        <dbReference type="ChEBI" id="CHEBI:60240"/>
        <label>2</label>
        <note>catalytic</note>
    </ligand>
</feature>
<gene>
    <name evidence="8" type="ORF">WJX84_003371</name>
</gene>
<dbReference type="PRINTS" id="PR00599">
    <property type="entry name" value="MAPEPTIDASE"/>
</dbReference>
<feature type="binding site" evidence="5">
    <location>
        <position position="269"/>
    </location>
    <ligand>
        <name>substrate</name>
    </ligand>
</feature>
<keyword evidence="2 5" id="KW-0645">Protease</keyword>
<keyword evidence="3 5" id="KW-0479">Metal-binding</keyword>
<evidence type="ECO:0000313" key="9">
    <source>
        <dbReference type="Proteomes" id="UP001485043"/>
    </source>
</evidence>
<dbReference type="GO" id="GO:0004239">
    <property type="term" value="F:initiator methionyl aminopeptidase activity"/>
    <property type="evidence" value="ECO:0007669"/>
    <property type="project" value="UniProtKB-UniRule"/>
</dbReference>
<feature type="binding site" evidence="5">
    <location>
        <position position="294"/>
    </location>
    <ligand>
        <name>a divalent metal cation</name>
        <dbReference type="ChEBI" id="CHEBI:60240"/>
        <label>2</label>
        <note>catalytic</note>
    </ligand>
</feature>
<evidence type="ECO:0000256" key="4">
    <source>
        <dbReference type="ARBA" id="ARBA00022801"/>
    </source>
</evidence>
<dbReference type="PANTHER" id="PTHR43330">
    <property type="entry name" value="METHIONINE AMINOPEPTIDASE"/>
    <property type="match status" value="1"/>
</dbReference>
<dbReference type="SUPFAM" id="SSF55920">
    <property type="entry name" value="Creatinase/aminopeptidase"/>
    <property type="match status" value="1"/>
</dbReference>
<dbReference type="GO" id="GO:0006508">
    <property type="term" value="P:proteolysis"/>
    <property type="evidence" value="ECO:0007669"/>
    <property type="project" value="UniProtKB-KW"/>
</dbReference>
<comment type="function">
    <text evidence="6">Cotranslationally removes the N-terminal methionine from nascent proteins. The N-terminal methionine is often cleaved when the second residue in the primary sequence is small and uncharged (Met-Ala-, Cys, Gly, Pro, Ser, Thr, or Val).</text>
</comment>
<dbReference type="InterPro" id="IPR001714">
    <property type="entry name" value="Pept_M24_MAP"/>
</dbReference>
<accession>A0AAW1S5Y0</accession>
<dbReference type="InterPro" id="IPR036005">
    <property type="entry name" value="Creatinase/aminopeptidase-like"/>
</dbReference>
<feature type="binding site" evidence="5">
    <location>
        <position position="199"/>
    </location>
    <ligand>
        <name>a divalent metal cation</name>
        <dbReference type="ChEBI" id="CHEBI:60240"/>
        <label>1</label>
    </ligand>
</feature>
<name>A0AAW1S5Y0_9CHLO</name>
<dbReference type="EMBL" id="JALJOV010001766">
    <property type="protein sequence ID" value="KAK9841101.1"/>
    <property type="molecule type" value="Genomic_DNA"/>
</dbReference>
<dbReference type="InterPro" id="IPR002467">
    <property type="entry name" value="Pept_M24A_MAP1"/>
</dbReference>
<feature type="binding site" evidence="5">
    <location>
        <position position="262"/>
    </location>
    <ligand>
        <name>a divalent metal cation</name>
        <dbReference type="ChEBI" id="CHEBI:60240"/>
        <label>2</label>
        <note>catalytic</note>
    </ligand>
</feature>
<dbReference type="Gene3D" id="3.90.230.10">
    <property type="entry name" value="Creatinase/methionine aminopeptidase superfamily"/>
    <property type="match status" value="1"/>
</dbReference>
<reference evidence="8 9" key="1">
    <citation type="journal article" date="2024" name="Nat. Commun.">
        <title>Phylogenomics reveals the evolutionary origins of lichenization in chlorophyte algae.</title>
        <authorList>
            <person name="Puginier C."/>
            <person name="Libourel C."/>
            <person name="Otte J."/>
            <person name="Skaloud P."/>
            <person name="Haon M."/>
            <person name="Grisel S."/>
            <person name="Petersen M."/>
            <person name="Berrin J.G."/>
            <person name="Delaux P.M."/>
            <person name="Dal Grande F."/>
            <person name="Keller J."/>
        </authorList>
    </citation>
    <scope>NUCLEOTIDE SEQUENCE [LARGE SCALE GENOMIC DNA]</scope>
    <source>
        <strain evidence="8 9">SAG 2523</strain>
    </source>
</reference>
<dbReference type="PANTHER" id="PTHR43330:SF8">
    <property type="entry name" value="METHIONINE AMINOPEPTIDASE 1D, MITOCHONDRIAL"/>
    <property type="match status" value="1"/>
</dbReference>
<dbReference type="CDD" id="cd01086">
    <property type="entry name" value="MetAP1"/>
    <property type="match status" value="1"/>
</dbReference>
<dbReference type="AlphaFoldDB" id="A0AAW1S5Y0"/>
<proteinExistence type="inferred from homology"/>
<comment type="cofactor">
    <cofactor evidence="5">
        <name>Co(2+)</name>
        <dbReference type="ChEBI" id="CHEBI:48828"/>
    </cofactor>
    <cofactor evidence="5">
        <name>Zn(2+)</name>
        <dbReference type="ChEBI" id="CHEBI:29105"/>
    </cofactor>
    <cofactor evidence="5">
        <name>Mn(2+)</name>
        <dbReference type="ChEBI" id="CHEBI:29035"/>
    </cofactor>
    <cofactor evidence="5">
        <name>Fe(2+)</name>
        <dbReference type="ChEBI" id="CHEBI:29033"/>
    </cofactor>
    <text evidence="5">Binds 2 divalent metal cations per subunit. Has a high-affinity and a low affinity metal-binding site. The true nature of the physiological cofactor is under debate. The enzyme is active with cobalt, zinc, manganese or divalent iron ions. Most likely, methionine aminopeptidases function as mononuclear Fe(2+)-metalloproteases under physiological conditions, and the catalytically relevant metal-binding site has been assigned to the histidine-containing high-affinity site.</text>
</comment>
<keyword evidence="4 5" id="KW-0378">Hydrolase</keyword>
<feature type="binding site" evidence="5">
    <location>
        <position position="171"/>
    </location>
    <ligand>
        <name>substrate</name>
    </ligand>
</feature>
<feature type="binding site" evidence="5">
    <location>
        <position position="199"/>
    </location>
    <ligand>
        <name>a divalent metal cation</name>
        <dbReference type="ChEBI" id="CHEBI:60240"/>
        <label>2</label>
        <note>catalytic</note>
    </ligand>
</feature>
<evidence type="ECO:0000259" key="7">
    <source>
        <dbReference type="Pfam" id="PF00557"/>
    </source>
</evidence>
<keyword evidence="1 5" id="KW-0031">Aminopeptidase</keyword>
<evidence type="ECO:0000256" key="6">
    <source>
        <dbReference type="RuleBase" id="RU003653"/>
    </source>
</evidence>
<comment type="similarity">
    <text evidence="5">Belongs to the peptidase M24A family. Methionine aminopeptidase type 1 subfamily.</text>
</comment>
<evidence type="ECO:0000313" key="8">
    <source>
        <dbReference type="EMBL" id="KAK9841101.1"/>
    </source>
</evidence>
<protein>
    <recommendedName>
        <fullName evidence="6">Methionine aminopeptidase</fullName>
        <ecNumber evidence="6">3.4.11.18</ecNumber>
    </recommendedName>
</protein>
<dbReference type="InterPro" id="IPR000994">
    <property type="entry name" value="Pept_M24"/>
</dbReference>
<sequence length="341" mass="37785">MKPCLHSARLLAAHSHRPYSFTQQHGARSKAARSSCLSLTAHARKGLQELLTLRKPEQDNILLKQGNVSRRLPVPDSIARPSYVQLQESPWGDDYQIHNTKEARDKMRAACRLAAEILQMAGGLVKPGVTTDFIDRKVHEMAVANGAYPSPLGYGGFPKSVCTSVNECLCHGIPDSRELRDGDTINIDVTVYLNGYHGDTSSMFRVGNVSEADWNLCTVTEAARDAAITACGPGVPINRIGQVIQEFADKHKYGCVKEMVGHGVGTVFHCAPPIFHTRNREPGTMQPWQTFTIEPIFTAGAPRHRTWKDHWTMVTKDGQRAAQYEHTILITDKGHEILTKL</sequence>
<dbReference type="Proteomes" id="UP001485043">
    <property type="component" value="Unassembled WGS sequence"/>
</dbReference>
<feature type="domain" description="Peptidase M24" evidence="7">
    <location>
        <begin position="105"/>
        <end position="332"/>
    </location>
</feature>
<dbReference type="GO" id="GO:0070006">
    <property type="term" value="F:metalloaminopeptidase activity"/>
    <property type="evidence" value="ECO:0007669"/>
    <property type="project" value="UniProtKB-UniRule"/>
</dbReference>
<dbReference type="Pfam" id="PF00557">
    <property type="entry name" value="Peptidase_M24"/>
    <property type="match status" value="1"/>
</dbReference>
<dbReference type="EC" id="3.4.11.18" evidence="6"/>
<dbReference type="HAMAP" id="MF_01974">
    <property type="entry name" value="MetAP_1"/>
    <property type="match status" value="1"/>
</dbReference>
<dbReference type="GO" id="GO:0046872">
    <property type="term" value="F:metal ion binding"/>
    <property type="evidence" value="ECO:0007669"/>
    <property type="project" value="UniProtKB-UniRule"/>
</dbReference>